<protein>
    <submittedName>
        <fullName evidence="1">Uncharacterized protein</fullName>
    </submittedName>
</protein>
<proteinExistence type="predicted"/>
<evidence type="ECO:0000313" key="1">
    <source>
        <dbReference type="EMBL" id="PSH69393.1"/>
    </source>
</evidence>
<sequence length="60" mass="6950">MFPRSFPFPATVFKTVALNHSATLPAERSMRDCFVHFKPFCNYDETCRFFAVFATSAHKK</sequence>
<dbReference type="EMBL" id="PGGO01000005">
    <property type="protein sequence ID" value="PSH69393.1"/>
    <property type="molecule type" value="Genomic_DNA"/>
</dbReference>
<accession>A0A2P7BSE6</accession>
<gene>
    <name evidence="1" type="ORF">CU102_08380</name>
</gene>
<dbReference type="AlphaFoldDB" id="A0A2P7BSE6"/>
<organism evidence="1 2">
    <name type="scientific">Phyllobacterium brassicacearum</name>
    <dbReference type="NCBI Taxonomy" id="314235"/>
    <lineage>
        <taxon>Bacteria</taxon>
        <taxon>Pseudomonadati</taxon>
        <taxon>Pseudomonadota</taxon>
        <taxon>Alphaproteobacteria</taxon>
        <taxon>Hyphomicrobiales</taxon>
        <taxon>Phyllobacteriaceae</taxon>
        <taxon>Phyllobacterium</taxon>
    </lineage>
</organism>
<keyword evidence="2" id="KW-1185">Reference proteome</keyword>
<name>A0A2P7BSE6_9HYPH</name>
<dbReference type="Proteomes" id="UP000241444">
    <property type="component" value="Unassembled WGS sequence"/>
</dbReference>
<comment type="caution">
    <text evidence="1">The sequence shown here is derived from an EMBL/GenBank/DDBJ whole genome shotgun (WGS) entry which is preliminary data.</text>
</comment>
<evidence type="ECO:0000313" key="2">
    <source>
        <dbReference type="Proteomes" id="UP000241444"/>
    </source>
</evidence>
<reference evidence="2" key="1">
    <citation type="submission" date="2017-11" db="EMBL/GenBank/DDBJ databases">
        <authorList>
            <person name="Kuznetsova I."/>
            <person name="Sazanova A."/>
            <person name="Chirak E."/>
            <person name="Safronova V."/>
            <person name="Willems A."/>
        </authorList>
    </citation>
    <scope>NUCLEOTIDE SEQUENCE [LARGE SCALE GENOMIC DNA]</scope>
    <source>
        <strain evidence="2">STM 196</strain>
    </source>
</reference>